<keyword evidence="4" id="KW-1185">Reference proteome</keyword>
<feature type="coiled-coil region" evidence="1">
    <location>
        <begin position="439"/>
        <end position="466"/>
    </location>
</feature>
<keyword evidence="1" id="KW-0175">Coiled coil</keyword>
<organism evidence="3 4">
    <name type="scientific">Acanthocheilonema viteae</name>
    <name type="common">Filarial nematode worm</name>
    <name type="synonym">Dipetalonema viteae</name>
    <dbReference type="NCBI Taxonomy" id="6277"/>
    <lineage>
        <taxon>Eukaryota</taxon>
        <taxon>Metazoa</taxon>
        <taxon>Ecdysozoa</taxon>
        <taxon>Nematoda</taxon>
        <taxon>Chromadorea</taxon>
        <taxon>Rhabditida</taxon>
        <taxon>Spirurina</taxon>
        <taxon>Spiruromorpha</taxon>
        <taxon>Filarioidea</taxon>
        <taxon>Onchocercidae</taxon>
        <taxon>Acanthocheilonema</taxon>
    </lineage>
</organism>
<feature type="coiled-coil region" evidence="1">
    <location>
        <begin position="741"/>
        <end position="842"/>
    </location>
</feature>
<dbReference type="STRING" id="6277.A0A498SXS9"/>
<feature type="non-terminal residue" evidence="3">
    <location>
        <position position="1"/>
    </location>
</feature>
<feature type="non-terminal residue" evidence="3">
    <location>
        <position position="1101"/>
    </location>
</feature>
<name>A0A498SXS9_ACAVI</name>
<feature type="coiled-coil region" evidence="1">
    <location>
        <begin position="34"/>
        <end position="143"/>
    </location>
</feature>
<evidence type="ECO:0000313" key="4">
    <source>
        <dbReference type="Proteomes" id="UP000276991"/>
    </source>
</evidence>
<proteinExistence type="predicted"/>
<feature type="compositionally biased region" description="Basic and acidic residues" evidence="2">
    <location>
        <begin position="998"/>
        <end position="1012"/>
    </location>
</feature>
<dbReference type="EMBL" id="UPTC01002632">
    <property type="protein sequence ID" value="VBB33710.1"/>
    <property type="molecule type" value="Genomic_DNA"/>
</dbReference>
<protein>
    <submittedName>
        <fullName evidence="3">Uncharacterized protein</fullName>
    </submittedName>
</protein>
<feature type="region of interest" description="Disordered" evidence="2">
    <location>
        <begin position="998"/>
        <end position="1025"/>
    </location>
</feature>
<evidence type="ECO:0000256" key="1">
    <source>
        <dbReference type="SAM" id="Coils"/>
    </source>
</evidence>
<gene>
    <name evidence="3" type="ORF">NAV_LOCUS8501</name>
</gene>
<feature type="compositionally biased region" description="Polar residues" evidence="2">
    <location>
        <begin position="1013"/>
        <end position="1025"/>
    </location>
</feature>
<dbReference type="PANTHER" id="PTHR45615:SF63">
    <property type="entry name" value="CHROMOSOME UNDETERMINED SCAFFOLD_10, WHOLE GENOME SHOTGUN SEQUENCE"/>
    <property type="match status" value="1"/>
</dbReference>
<dbReference type="Proteomes" id="UP000276991">
    <property type="component" value="Unassembled WGS sequence"/>
</dbReference>
<accession>A0A498SXS9</accession>
<sequence>NVLHCTKWGCTHNHRDKESGDNGGKYLTPTQQRFKEIHHLRKQLKLALAQLEDKDLHLNELREQLHNLESMIGHIKSVDGQQQLLRNKEFNEDCEREKQKLIDKHEIRVRQLIQEAVDARAEMTKLQITLKELEKANVKVEVKDMEVMTETTDEIFYSSELPSPPSLPPSQPPLSPLPQMSSSFPPSPQAEHVMESRTIQFPQDLPLQLQAYENEAKAWRMKAAQMEMVIKDQILKKQQSITPELEKYRNENEHLRAYIKKIEENTSNHTTIESQLEKNLIPCLPINVTDCDTEQCEERKKQLEKENQRLLEKIKEDKLRLNEYEEGINLLHHTIHSMEEENKKNFLTIEQMSKEIEERTAEVEAANIAVIRLQSEMAIKTKAICYLEERHQVYRNTILDHHLVVKDESTEDWKRGFSDPRYVINVSKRVQTDLTQEILRTNEVKFINLSDKLKMLEEEFSSKENNMLERFQEIEKDLLIKSSLVGSLANQLEEADREATRSSDLRQKEREAFQAKLYELGKVAENMPILQFEIEKLQQERNLMEYRLKNAKEEYEAGLDALLTESLRKYQKQNNYWTEKMSAMNANNELLRNENITLKRSIEEIKLRTQIQKADMSKELTSSINHVYHLKNKLNRSTRDVQVDVHPRVVSKYVACRPNARHKMTDIEKGDLFDEVEERLKICQGELITTRQQVEVLQQKLVDDVQTQMEDYHSLDTNWNSINVLSTDKKLSTSMIVNGEKESQFMICNNLREQIEELKKENDNLTVQLHEIKMEKGNILDNQQQQMSHRISEFNTFRKELNQELGCYENERQRLVARIAILEKVEKERDKLLELLKNKTILGKKCSNDSSSQLMLQTSPSSIRSQQQDSILFAGDQTTIEFDQEIRMKKWISVPHLFTLSSLGTSTTAANEITTLRERNSILAQDNAQLKEKLINLKHFIESTKRSTSRAFISNDSTSSYKSLSAAINEHSQPFDLAADLMQVQEDLETVIMQIDGSIKDENSKNSHRSESPSHSVMRQNVSSSNAVELEDLKTTLKKSQKEYEALAEQLDQVTLNFQDACRELNLYKHELREDALKYSHDIRLPRSRSLAEIGHATVNL</sequence>
<feature type="compositionally biased region" description="Pro residues" evidence="2">
    <location>
        <begin position="162"/>
        <end position="176"/>
    </location>
</feature>
<dbReference type="AlphaFoldDB" id="A0A498SXS9"/>
<evidence type="ECO:0000256" key="2">
    <source>
        <dbReference type="SAM" id="MobiDB-lite"/>
    </source>
</evidence>
<feature type="coiled-coil region" evidence="1">
    <location>
        <begin position="209"/>
        <end position="369"/>
    </location>
</feature>
<evidence type="ECO:0000313" key="3">
    <source>
        <dbReference type="EMBL" id="VBB33710.1"/>
    </source>
</evidence>
<feature type="region of interest" description="Disordered" evidence="2">
    <location>
        <begin position="158"/>
        <end position="189"/>
    </location>
</feature>
<dbReference type="OrthoDB" id="5807119at2759"/>
<reference evidence="3 4" key="1">
    <citation type="submission" date="2018-08" db="EMBL/GenBank/DDBJ databases">
        <authorList>
            <person name="Laetsch R D."/>
            <person name="Stevens L."/>
            <person name="Kumar S."/>
            <person name="Blaxter L. M."/>
        </authorList>
    </citation>
    <scope>NUCLEOTIDE SEQUENCE [LARGE SCALE GENOMIC DNA]</scope>
</reference>
<feature type="coiled-coil region" evidence="1">
    <location>
        <begin position="1030"/>
        <end position="1064"/>
    </location>
</feature>
<dbReference type="PANTHER" id="PTHR45615">
    <property type="entry name" value="MYOSIN HEAVY CHAIN, NON-MUSCLE"/>
    <property type="match status" value="1"/>
</dbReference>